<proteinExistence type="predicted"/>
<dbReference type="InterPro" id="IPR025294">
    <property type="entry name" value="DUF4156"/>
</dbReference>
<keyword evidence="1" id="KW-0732">Signal</keyword>
<sequence length="109" mass="12046">MNHFTVRSLLIIAGSLLISACTWVELSEQAKTVKLVNSNEVVHCKKVGNISAKTRTKIIGNSNRSQKKTTQELTVLARNEAVKIDADRIVASSQPKNGEQTFKAYRCSE</sequence>
<dbReference type="PROSITE" id="PS51257">
    <property type="entry name" value="PROKAR_LIPOPROTEIN"/>
    <property type="match status" value="1"/>
</dbReference>
<protein>
    <recommendedName>
        <fullName evidence="4">DUF4156 domain-containing protein</fullName>
    </recommendedName>
</protein>
<evidence type="ECO:0008006" key="4">
    <source>
        <dbReference type="Google" id="ProtNLM"/>
    </source>
</evidence>
<evidence type="ECO:0000256" key="1">
    <source>
        <dbReference type="SAM" id="SignalP"/>
    </source>
</evidence>
<comment type="caution">
    <text evidence="2">The sequence shown here is derived from an EMBL/GenBank/DDBJ whole genome shotgun (WGS) entry which is preliminary data.</text>
</comment>
<dbReference type="EMBL" id="MDLC01000004">
    <property type="protein sequence ID" value="ODS24830.1"/>
    <property type="molecule type" value="Genomic_DNA"/>
</dbReference>
<organism evidence="2 3">
    <name type="scientific">Candidatus Endobugula sertula</name>
    <name type="common">Bugula neritina bacterial symbiont</name>
    <dbReference type="NCBI Taxonomy" id="62101"/>
    <lineage>
        <taxon>Bacteria</taxon>
        <taxon>Pseudomonadati</taxon>
        <taxon>Pseudomonadota</taxon>
        <taxon>Gammaproteobacteria</taxon>
        <taxon>Cellvibrionales</taxon>
        <taxon>Cellvibrionaceae</taxon>
        <taxon>Candidatus Endobugula</taxon>
    </lineage>
</organism>
<dbReference type="Pfam" id="PF13698">
    <property type="entry name" value="DUF4156"/>
    <property type="match status" value="1"/>
</dbReference>
<name>A0A1D2QTG8_9GAMM</name>
<evidence type="ECO:0000313" key="3">
    <source>
        <dbReference type="Proteomes" id="UP000242502"/>
    </source>
</evidence>
<accession>A0A1D2QTG8</accession>
<gene>
    <name evidence="2" type="ORF">AB835_01915</name>
</gene>
<feature type="chain" id="PRO_5008906584" description="DUF4156 domain-containing protein" evidence="1">
    <location>
        <begin position="21"/>
        <end position="109"/>
    </location>
</feature>
<dbReference type="STRING" id="62101.AB835_01915"/>
<evidence type="ECO:0000313" key="2">
    <source>
        <dbReference type="EMBL" id="ODS24830.1"/>
    </source>
</evidence>
<feature type="signal peptide" evidence="1">
    <location>
        <begin position="1"/>
        <end position="20"/>
    </location>
</feature>
<dbReference type="Proteomes" id="UP000242502">
    <property type="component" value="Unassembled WGS sequence"/>
</dbReference>
<reference evidence="2 3" key="1">
    <citation type="journal article" date="2016" name="Appl. Environ. Microbiol.">
        <title>Lack of Overt Genome Reduction in the Bryostatin-Producing Bryozoan Symbiont "Candidatus Endobugula sertula".</title>
        <authorList>
            <person name="Miller I.J."/>
            <person name="Vanee N."/>
            <person name="Fong S.S."/>
            <person name="Lim-Fong G.E."/>
            <person name="Kwan J.C."/>
        </authorList>
    </citation>
    <scope>NUCLEOTIDE SEQUENCE [LARGE SCALE GENOMIC DNA]</scope>
    <source>
        <strain evidence="2">AB1-4</strain>
    </source>
</reference>
<dbReference type="AlphaFoldDB" id="A0A1D2QTG8"/>